<dbReference type="InterPro" id="IPR006175">
    <property type="entry name" value="YjgF/YER057c/UK114"/>
</dbReference>
<gene>
    <name evidence="3" type="ORF">MN202_14240</name>
</gene>
<dbReference type="Gene3D" id="3.30.110.90">
    <property type="entry name" value="Amidohydrolase"/>
    <property type="match status" value="1"/>
</dbReference>
<dbReference type="PANTHER" id="PTHR43135">
    <property type="entry name" value="ALPHA-D-RIBOSE 1-METHYLPHOSPHONATE 5-TRIPHOSPHATE DIPHOSPHATASE"/>
    <property type="match status" value="1"/>
</dbReference>
<dbReference type="CDD" id="cd00448">
    <property type="entry name" value="YjgF_YER057c_UK114_family"/>
    <property type="match status" value="1"/>
</dbReference>
<protein>
    <submittedName>
        <fullName evidence="3">Rid family hydrolase</fullName>
    </submittedName>
</protein>
<evidence type="ECO:0000313" key="3">
    <source>
        <dbReference type="EMBL" id="MEH8018397.1"/>
    </source>
</evidence>
<comment type="caution">
    <text evidence="3">The sequence shown here is derived from an EMBL/GenBank/DDBJ whole genome shotgun (WGS) entry which is preliminary data.</text>
</comment>
<feature type="domain" description="Amidohydrolase-related" evidence="2">
    <location>
        <begin position="81"/>
        <end position="431"/>
    </location>
</feature>
<evidence type="ECO:0000313" key="4">
    <source>
        <dbReference type="Proteomes" id="UP001375382"/>
    </source>
</evidence>
<dbReference type="SUPFAM" id="SSF51556">
    <property type="entry name" value="Metallo-dependent hydrolases"/>
    <property type="match status" value="1"/>
</dbReference>
<reference evidence="3 4" key="1">
    <citation type="journal article" date="2023" name="Ecotoxicol. Environ. Saf.">
        <title>Mercury remediation potential of mercury-resistant strain Rheinheimera metallidurans sp. nov. isolated from a municipal waste dumping site.</title>
        <authorList>
            <person name="Yadav V."/>
            <person name="Manjhi A."/>
            <person name="Vadakedath N."/>
        </authorList>
    </citation>
    <scope>NUCLEOTIDE SEQUENCE [LARGE SCALE GENOMIC DNA]</scope>
    <source>
        <strain evidence="3 4">E-49</strain>
    </source>
</reference>
<sequence length="549" mass="58378">MTMLSCFKLKTAAVALAMASVSLPVNSANIALSNANLVNVEALNIRPNQTLLLQDDRIVAINPAAKAIPAGYQIVDLAGKYILPGLIDSHVHHATEPENYNNAAITRQRLQKQLRGGVTSVRDMAGDVRVLAGLKRSAQLGLIQAPDIYYAVILGGPEFFSDPRTAAAAKGETPGHTDWMRAVDSNTDFSALMQRTLGTGASGIKIYADVPAATLTQLAAAAKQAGVKVWSHAFIGPDKPSAVVAAGIEVISHVPDLSAEVIPDYKAWRRKDATISEAVKTASFDSSNYHSLLRSIQQQGIVLDATLTVFEQQRNKGPNRELMLQHGIFLTKLAVQYGIAIAAGTDAFDDGAALPELHHELQLLVKLAGLTPAQALQAATLNSAKAIGIEDEVGTIGEAKKANLLILHSNPFDDIRNSSDIAHVVKNGRFVYRGDDSTLPFSAARKAGGMLWLSGQLGNFPGTMTLAGTDIGSQMTQAMDNIMAVLQEHQLTAKDVVKCTLLLADINDWAKASEIYKGYFSKALPARSAFAASGLALNAKVEVECSASL</sequence>
<organism evidence="3 4">
    <name type="scientific">Rheinheimera muenzenbergensis</name>
    <dbReference type="NCBI Taxonomy" id="1193628"/>
    <lineage>
        <taxon>Bacteria</taxon>
        <taxon>Pseudomonadati</taxon>
        <taxon>Pseudomonadota</taxon>
        <taxon>Gammaproteobacteria</taxon>
        <taxon>Chromatiales</taxon>
        <taxon>Chromatiaceae</taxon>
        <taxon>Rheinheimera</taxon>
    </lineage>
</organism>
<dbReference type="SUPFAM" id="SSF51338">
    <property type="entry name" value="Composite domain of metallo-dependent hydrolases"/>
    <property type="match status" value="1"/>
</dbReference>
<dbReference type="Gene3D" id="2.30.40.10">
    <property type="entry name" value="Urease, subunit C, domain 1"/>
    <property type="match status" value="1"/>
</dbReference>
<dbReference type="InterPro" id="IPR051781">
    <property type="entry name" value="Metallo-dep_Hydrolase"/>
</dbReference>
<keyword evidence="1" id="KW-0732">Signal</keyword>
<dbReference type="Gene3D" id="3.30.1330.40">
    <property type="entry name" value="RutC-like"/>
    <property type="match status" value="1"/>
</dbReference>
<evidence type="ECO:0000259" key="2">
    <source>
        <dbReference type="Pfam" id="PF01979"/>
    </source>
</evidence>
<evidence type="ECO:0000256" key="1">
    <source>
        <dbReference type="SAM" id="SignalP"/>
    </source>
</evidence>
<proteinExistence type="predicted"/>
<dbReference type="Pfam" id="PF01042">
    <property type="entry name" value="Ribonuc_L-PSP"/>
    <property type="match status" value="1"/>
</dbReference>
<dbReference type="Gene3D" id="1.20.58.520">
    <property type="entry name" value="Amidohydrolase"/>
    <property type="match status" value="1"/>
</dbReference>
<dbReference type="InterPro" id="IPR011059">
    <property type="entry name" value="Metal-dep_hydrolase_composite"/>
</dbReference>
<keyword evidence="3" id="KW-0378">Hydrolase</keyword>
<feature type="chain" id="PRO_5045333761" evidence="1">
    <location>
        <begin position="28"/>
        <end position="549"/>
    </location>
</feature>
<name>A0ABU8CA33_9GAMM</name>
<dbReference type="PANTHER" id="PTHR43135:SF3">
    <property type="entry name" value="ALPHA-D-RIBOSE 1-METHYLPHOSPHONATE 5-TRIPHOSPHATE DIPHOSPHATASE"/>
    <property type="match status" value="1"/>
</dbReference>
<dbReference type="InterPro" id="IPR032466">
    <property type="entry name" value="Metal_Hydrolase"/>
</dbReference>
<dbReference type="InterPro" id="IPR035959">
    <property type="entry name" value="RutC-like_sf"/>
</dbReference>
<keyword evidence="4" id="KW-1185">Reference proteome</keyword>
<dbReference type="Gene3D" id="3.40.50.10910">
    <property type="entry name" value="Amidohydrolase"/>
    <property type="match status" value="1"/>
</dbReference>
<dbReference type="GO" id="GO:0016787">
    <property type="term" value="F:hydrolase activity"/>
    <property type="evidence" value="ECO:0007669"/>
    <property type="project" value="UniProtKB-KW"/>
</dbReference>
<dbReference type="InterPro" id="IPR006680">
    <property type="entry name" value="Amidohydro-rel"/>
</dbReference>
<dbReference type="SUPFAM" id="SSF55298">
    <property type="entry name" value="YjgF-like"/>
    <property type="match status" value="1"/>
</dbReference>
<dbReference type="EMBL" id="JALAAR010000012">
    <property type="protein sequence ID" value="MEH8018397.1"/>
    <property type="molecule type" value="Genomic_DNA"/>
</dbReference>
<dbReference type="RefSeq" id="WP_335736803.1">
    <property type="nucleotide sequence ID" value="NZ_JALAAR010000012.1"/>
</dbReference>
<accession>A0ABU8CA33</accession>
<dbReference type="Proteomes" id="UP001375382">
    <property type="component" value="Unassembled WGS sequence"/>
</dbReference>
<dbReference type="Pfam" id="PF01979">
    <property type="entry name" value="Amidohydro_1"/>
    <property type="match status" value="1"/>
</dbReference>
<feature type="signal peptide" evidence="1">
    <location>
        <begin position="1"/>
        <end position="27"/>
    </location>
</feature>